<accession>A0A5C8PP72</accession>
<dbReference type="AlphaFoldDB" id="A0A5C8PP72"/>
<evidence type="ECO:0000256" key="2">
    <source>
        <dbReference type="ARBA" id="ARBA00022679"/>
    </source>
</evidence>
<dbReference type="RefSeq" id="WP_147846997.1">
    <property type="nucleotide sequence ID" value="NZ_VDUZ01000010.1"/>
</dbReference>
<evidence type="ECO:0000313" key="6">
    <source>
        <dbReference type="EMBL" id="TXL76735.1"/>
    </source>
</evidence>
<dbReference type="InterPro" id="IPR018484">
    <property type="entry name" value="FGGY_N"/>
</dbReference>
<evidence type="ECO:0000256" key="1">
    <source>
        <dbReference type="ARBA" id="ARBA00009156"/>
    </source>
</evidence>
<dbReference type="EMBL" id="VDUZ01000010">
    <property type="protein sequence ID" value="TXL76735.1"/>
    <property type="molecule type" value="Genomic_DNA"/>
</dbReference>
<dbReference type="InterPro" id="IPR006003">
    <property type="entry name" value="FGGY_RbtK-like"/>
</dbReference>
<dbReference type="CDD" id="cd07782">
    <property type="entry name" value="ASKHA_NBD_FGGY_D-RBK"/>
    <property type="match status" value="1"/>
</dbReference>
<evidence type="ECO:0000259" key="5">
    <source>
        <dbReference type="Pfam" id="PF02782"/>
    </source>
</evidence>
<dbReference type="Pfam" id="PF00370">
    <property type="entry name" value="FGGY_N"/>
    <property type="match status" value="1"/>
</dbReference>
<keyword evidence="7" id="KW-1185">Reference proteome</keyword>
<dbReference type="Gene3D" id="3.30.420.40">
    <property type="match status" value="1"/>
</dbReference>
<dbReference type="Proteomes" id="UP000321638">
    <property type="component" value="Unassembled WGS sequence"/>
</dbReference>
<dbReference type="InterPro" id="IPR000577">
    <property type="entry name" value="Carb_kinase_FGGY"/>
</dbReference>
<dbReference type="NCBIfam" id="TIGR01315">
    <property type="entry name" value="5C_CHO_kinase"/>
    <property type="match status" value="1"/>
</dbReference>
<dbReference type="GO" id="GO:0005737">
    <property type="term" value="C:cytoplasm"/>
    <property type="evidence" value="ECO:0007669"/>
    <property type="project" value="TreeGrafter"/>
</dbReference>
<dbReference type="PANTHER" id="PTHR43435">
    <property type="entry name" value="RIBULOKINASE"/>
    <property type="match status" value="1"/>
</dbReference>
<dbReference type="OrthoDB" id="9805576at2"/>
<dbReference type="InterPro" id="IPR043129">
    <property type="entry name" value="ATPase_NBD"/>
</dbReference>
<feature type="domain" description="Carbohydrate kinase FGGY C-terminal" evidence="5">
    <location>
        <begin position="284"/>
        <end position="492"/>
    </location>
</feature>
<dbReference type="PIRSF" id="PIRSF000538">
    <property type="entry name" value="GlpK"/>
    <property type="match status" value="1"/>
</dbReference>
<protein>
    <submittedName>
        <fullName evidence="6">FGGY-family carbohydrate kinase</fullName>
    </submittedName>
</protein>
<proteinExistence type="inferred from homology"/>
<dbReference type="Gene3D" id="1.20.58.2240">
    <property type="match status" value="1"/>
</dbReference>
<comment type="caution">
    <text evidence="6">The sequence shown here is derived from an EMBL/GenBank/DDBJ whole genome shotgun (WGS) entry which is preliminary data.</text>
</comment>
<dbReference type="GO" id="GO:0019150">
    <property type="term" value="F:D-ribulokinase activity"/>
    <property type="evidence" value="ECO:0007669"/>
    <property type="project" value="TreeGrafter"/>
</dbReference>
<comment type="similarity">
    <text evidence="1">Belongs to the FGGY kinase family.</text>
</comment>
<dbReference type="SUPFAM" id="SSF53067">
    <property type="entry name" value="Actin-like ATPase domain"/>
    <property type="match status" value="2"/>
</dbReference>
<reference evidence="6 7" key="1">
    <citation type="submission" date="2019-06" db="EMBL/GenBank/DDBJ databases">
        <title>New taxonomy in bacterial strain CC-CFT640, isolated from vineyard.</title>
        <authorList>
            <person name="Lin S.-Y."/>
            <person name="Tsai C.-F."/>
            <person name="Young C.-C."/>
        </authorList>
    </citation>
    <scope>NUCLEOTIDE SEQUENCE [LARGE SCALE GENOMIC DNA]</scope>
    <source>
        <strain evidence="6 7">CC-CFT640</strain>
    </source>
</reference>
<evidence type="ECO:0000256" key="3">
    <source>
        <dbReference type="ARBA" id="ARBA00022777"/>
    </source>
</evidence>
<evidence type="ECO:0000259" key="4">
    <source>
        <dbReference type="Pfam" id="PF00370"/>
    </source>
</evidence>
<name>A0A5C8PP72_9HYPH</name>
<dbReference type="PANTHER" id="PTHR43435:SF4">
    <property type="entry name" value="FGGY CARBOHYDRATE KINASE DOMAIN-CONTAINING PROTEIN"/>
    <property type="match status" value="1"/>
</dbReference>
<dbReference type="FunFam" id="3.30.420.40:FF:000101">
    <property type="entry name" value="FGGY carbohydrate kinase domain-containing protein"/>
    <property type="match status" value="1"/>
</dbReference>
<evidence type="ECO:0000313" key="7">
    <source>
        <dbReference type="Proteomes" id="UP000321638"/>
    </source>
</evidence>
<organism evidence="6 7">
    <name type="scientific">Vineibacter terrae</name>
    <dbReference type="NCBI Taxonomy" id="2586908"/>
    <lineage>
        <taxon>Bacteria</taxon>
        <taxon>Pseudomonadati</taxon>
        <taxon>Pseudomonadota</taxon>
        <taxon>Alphaproteobacteria</taxon>
        <taxon>Hyphomicrobiales</taxon>
        <taxon>Vineibacter</taxon>
    </lineage>
</organism>
<feature type="domain" description="Carbohydrate kinase FGGY N-terminal" evidence="4">
    <location>
        <begin position="9"/>
        <end position="266"/>
    </location>
</feature>
<keyword evidence="3 6" id="KW-0418">Kinase</keyword>
<sequence>MSGAARRAFIGVDVGTTYARAGIFDAHGTLLATARHPITTWHEAGGIFEQSSSDIWNACALAVRTAMKTAALPPSAVNGIGFDATCSLVALDPAGQPLTISRSGDPSHNVIVWMDHRATAEARHITETGDDVLRYVGGIISPEMQSPKLLWLKRHLPATYEAAGHFFDLADYLSFRATGSTARSMCTVTCKWTYLAHERRWSDAYFERIGLGALTADGYRKIGREIVEPGTALGRGLTSSAAADFGLMTGTPVGASLIDAHAGGIGTVGSADPSGEPATAIDRLAYIMGTSACIMATTAQAQFVPGVWGPYFSAMVPGLWLIEGGQSAAGAGIDHLVRSHPAYPEAAAAARAANLDILDFLERRLAARCGSPGDAALLARDIHVLPEFLGNRSPHADPDVRAIIAGLDLDNDIESLERLFVAGLCGLAYGLAEVVDAMGAQGVRCGMMVISGGASRSPLVRQIIADTTGLTVALPATAEPVLLGASMLGAVAGAAHPSIPHAMRAMSRLGPSTSPTAPGLARYHAAKRQAYQLLRQLDRQGRAVMAGFAADNLGG</sequence>
<gene>
    <name evidence="6" type="ORF">FHP25_11090</name>
</gene>
<dbReference type="InterPro" id="IPR018485">
    <property type="entry name" value="FGGY_C"/>
</dbReference>
<dbReference type="GO" id="GO:0019321">
    <property type="term" value="P:pentose metabolic process"/>
    <property type="evidence" value="ECO:0007669"/>
    <property type="project" value="TreeGrafter"/>
</dbReference>
<keyword evidence="2" id="KW-0808">Transferase</keyword>
<dbReference type="Pfam" id="PF02782">
    <property type="entry name" value="FGGY_C"/>
    <property type="match status" value="1"/>
</dbReference>